<feature type="compositionally biased region" description="Basic residues" evidence="1">
    <location>
        <begin position="1"/>
        <end position="14"/>
    </location>
</feature>
<dbReference type="RefSeq" id="XP_025513064.1">
    <property type="nucleotide sequence ID" value="XM_025665680.1"/>
</dbReference>
<protein>
    <submittedName>
        <fullName evidence="2">Uncharacterized protein</fullName>
    </submittedName>
</protein>
<accession>A0A8G1QX19</accession>
<evidence type="ECO:0000313" key="3">
    <source>
        <dbReference type="Proteomes" id="UP000249526"/>
    </source>
</evidence>
<evidence type="ECO:0000256" key="1">
    <source>
        <dbReference type="SAM" id="MobiDB-lite"/>
    </source>
</evidence>
<dbReference type="GeneID" id="37169082"/>
<dbReference type="Proteomes" id="UP000249526">
    <property type="component" value="Unassembled WGS sequence"/>
</dbReference>
<gene>
    <name evidence="2" type="ORF">BO85DRAFT_80438</name>
</gene>
<keyword evidence="3" id="KW-1185">Reference proteome</keyword>
<feature type="region of interest" description="Disordered" evidence="1">
    <location>
        <begin position="1"/>
        <end position="34"/>
    </location>
</feature>
<dbReference type="EMBL" id="KZ825069">
    <property type="protein sequence ID" value="RAH55142.1"/>
    <property type="molecule type" value="Genomic_DNA"/>
</dbReference>
<name>A0A8G1QX19_9EURO</name>
<proteinExistence type="predicted"/>
<organism evidence="2 3">
    <name type="scientific">Aspergillus piperis CBS 112811</name>
    <dbReference type="NCBI Taxonomy" id="1448313"/>
    <lineage>
        <taxon>Eukaryota</taxon>
        <taxon>Fungi</taxon>
        <taxon>Dikarya</taxon>
        <taxon>Ascomycota</taxon>
        <taxon>Pezizomycotina</taxon>
        <taxon>Eurotiomycetes</taxon>
        <taxon>Eurotiomycetidae</taxon>
        <taxon>Eurotiales</taxon>
        <taxon>Aspergillaceae</taxon>
        <taxon>Aspergillus</taxon>
        <taxon>Aspergillus subgen. Circumdati</taxon>
    </lineage>
</organism>
<reference evidence="2 3" key="1">
    <citation type="submission" date="2018-02" db="EMBL/GenBank/DDBJ databases">
        <title>The genomes of Aspergillus section Nigri reveals drivers in fungal speciation.</title>
        <authorList>
            <consortium name="DOE Joint Genome Institute"/>
            <person name="Vesth T.C."/>
            <person name="Nybo J."/>
            <person name="Theobald S."/>
            <person name="Brandl J."/>
            <person name="Frisvad J.C."/>
            <person name="Nielsen K.F."/>
            <person name="Lyhne E.K."/>
            <person name="Kogle M.E."/>
            <person name="Kuo A."/>
            <person name="Riley R."/>
            <person name="Clum A."/>
            <person name="Nolan M."/>
            <person name="Lipzen A."/>
            <person name="Salamov A."/>
            <person name="Henrissat B."/>
            <person name="Wiebenga A."/>
            <person name="De vries R.P."/>
            <person name="Grigoriev I.V."/>
            <person name="Mortensen U.H."/>
            <person name="Andersen M.R."/>
            <person name="Baker S.E."/>
        </authorList>
    </citation>
    <scope>NUCLEOTIDE SEQUENCE [LARGE SCALE GENOMIC DNA]</scope>
    <source>
        <strain evidence="2 3">CBS 112811</strain>
    </source>
</reference>
<dbReference type="AlphaFoldDB" id="A0A8G1QX19"/>
<evidence type="ECO:0000313" key="2">
    <source>
        <dbReference type="EMBL" id="RAH55142.1"/>
    </source>
</evidence>
<sequence length="166" mass="18971">MNPRKERKRERKRKREEEKKEEEEREGSRADGKDCRFLRQPPCAPVIRQRLRLPTKWASRNIIPIPKHRSRGCHPGHLGIYRVAGSLLPSSIHISPIITTTCLLSNAIFYTPYSDRTHCTQFSTCSQTGNPEKWPDRDGLFSANDSRLIPSLVSVTHALVLMGPSD</sequence>